<feature type="compositionally biased region" description="Basic and acidic residues" evidence="8">
    <location>
        <begin position="1151"/>
        <end position="1161"/>
    </location>
</feature>
<feature type="transmembrane region" description="Helical" evidence="9">
    <location>
        <begin position="507"/>
        <end position="533"/>
    </location>
</feature>
<evidence type="ECO:0000256" key="8">
    <source>
        <dbReference type="SAM" id="MobiDB-lite"/>
    </source>
</evidence>
<keyword evidence="7 9" id="KW-0472">Membrane</keyword>
<accession>A0A087C1L6</accession>
<evidence type="ECO:0000256" key="7">
    <source>
        <dbReference type="ARBA" id="ARBA00023136"/>
    </source>
</evidence>
<organism evidence="10 11">
    <name type="scientific">Bifidobacterium mongoliense DSM 21395</name>
    <dbReference type="NCBI Taxonomy" id="1437603"/>
    <lineage>
        <taxon>Bacteria</taxon>
        <taxon>Bacillati</taxon>
        <taxon>Actinomycetota</taxon>
        <taxon>Actinomycetes</taxon>
        <taxon>Bifidobacteriales</taxon>
        <taxon>Bifidobacteriaceae</taxon>
        <taxon>Bifidobacterium</taxon>
    </lineage>
</organism>
<feature type="transmembrane region" description="Helical" evidence="9">
    <location>
        <begin position="1180"/>
        <end position="1201"/>
    </location>
</feature>
<dbReference type="eggNOG" id="COG0728">
    <property type="taxonomic scope" value="Bacteria"/>
</dbReference>
<feature type="transmembrane region" description="Helical" evidence="9">
    <location>
        <begin position="53"/>
        <end position="75"/>
    </location>
</feature>
<comment type="subcellular location">
    <subcellularLocation>
        <location evidence="1">Cell membrane</location>
        <topology evidence="1">Multi-pass membrane protein</topology>
    </subcellularLocation>
</comment>
<dbReference type="PANTHER" id="PTHR47019:SF1">
    <property type="entry name" value="LIPID II FLIPPASE MURJ"/>
    <property type="match status" value="1"/>
</dbReference>
<evidence type="ECO:0000256" key="1">
    <source>
        <dbReference type="ARBA" id="ARBA00004651"/>
    </source>
</evidence>
<evidence type="ECO:0000256" key="2">
    <source>
        <dbReference type="ARBA" id="ARBA00022475"/>
    </source>
</evidence>
<keyword evidence="5" id="KW-0573">Peptidoglycan synthesis</keyword>
<dbReference type="InterPro" id="IPR051050">
    <property type="entry name" value="Lipid_II_flippase_MurJ/MviN"/>
</dbReference>
<dbReference type="CDD" id="cd13123">
    <property type="entry name" value="MATE_MurJ_like"/>
    <property type="match status" value="1"/>
</dbReference>
<feature type="transmembrane region" description="Helical" evidence="9">
    <location>
        <begin position="474"/>
        <end position="495"/>
    </location>
</feature>
<keyword evidence="4" id="KW-0133">Cell shape</keyword>
<proteinExistence type="predicted"/>
<protein>
    <submittedName>
        <fullName evidence="10">Putative integral membrane protein MviN</fullName>
    </submittedName>
</protein>
<dbReference type="GO" id="GO:0015648">
    <property type="term" value="F:lipid-linked peptidoglycan transporter activity"/>
    <property type="evidence" value="ECO:0007669"/>
    <property type="project" value="TreeGrafter"/>
</dbReference>
<feature type="transmembrane region" description="Helical" evidence="9">
    <location>
        <begin position="87"/>
        <end position="110"/>
    </location>
</feature>
<dbReference type="GeneID" id="93095355"/>
<dbReference type="RefSeq" id="WP_033513320.1">
    <property type="nucleotide sequence ID" value="NZ_JDUO01000013.1"/>
</dbReference>
<dbReference type="EMBL" id="JGZE01000009">
    <property type="protein sequence ID" value="KFI77166.1"/>
    <property type="molecule type" value="Genomic_DNA"/>
</dbReference>
<keyword evidence="6 9" id="KW-1133">Transmembrane helix</keyword>
<dbReference type="Proteomes" id="UP000029082">
    <property type="component" value="Unassembled WGS sequence"/>
</dbReference>
<feature type="region of interest" description="Disordered" evidence="8">
    <location>
        <begin position="1204"/>
        <end position="1293"/>
    </location>
</feature>
<evidence type="ECO:0000256" key="4">
    <source>
        <dbReference type="ARBA" id="ARBA00022960"/>
    </source>
</evidence>
<dbReference type="Pfam" id="PF03023">
    <property type="entry name" value="MurJ"/>
    <property type="match status" value="1"/>
</dbReference>
<dbReference type="GO" id="GO:0009252">
    <property type="term" value="P:peptidoglycan biosynthetic process"/>
    <property type="evidence" value="ECO:0007669"/>
    <property type="project" value="UniProtKB-KW"/>
</dbReference>
<feature type="transmembrane region" description="Helical" evidence="9">
    <location>
        <begin position="402"/>
        <end position="421"/>
    </location>
</feature>
<feature type="transmembrane region" description="Helical" evidence="9">
    <location>
        <begin position="199"/>
        <end position="221"/>
    </location>
</feature>
<evidence type="ECO:0000256" key="3">
    <source>
        <dbReference type="ARBA" id="ARBA00022692"/>
    </source>
</evidence>
<feature type="transmembrane region" description="Helical" evidence="9">
    <location>
        <begin position="122"/>
        <end position="144"/>
    </location>
</feature>
<feature type="transmembrane region" description="Helical" evidence="9">
    <location>
        <begin position="370"/>
        <end position="390"/>
    </location>
</feature>
<reference evidence="10 11" key="1">
    <citation type="submission" date="2014-03" db="EMBL/GenBank/DDBJ databases">
        <title>Genomics of Bifidobacteria.</title>
        <authorList>
            <person name="Ventura M."/>
            <person name="Milani C."/>
            <person name="Lugli G.A."/>
        </authorList>
    </citation>
    <scope>NUCLEOTIDE SEQUENCE [LARGE SCALE GENOMIC DNA]</scope>
    <source>
        <strain evidence="10 11">DSM 21395</strain>
    </source>
</reference>
<dbReference type="GO" id="GO:0034204">
    <property type="term" value="P:lipid translocation"/>
    <property type="evidence" value="ECO:0007669"/>
    <property type="project" value="TreeGrafter"/>
</dbReference>
<evidence type="ECO:0000313" key="11">
    <source>
        <dbReference type="Proteomes" id="UP000029082"/>
    </source>
</evidence>
<feature type="transmembrane region" description="Helical" evidence="9">
    <location>
        <begin position="332"/>
        <end position="350"/>
    </location>
</feature>
<name>A0A087C1L6_9BIFI</name>
<dbReference type="InterPro" id="IPR004268">
    <property type="entry name" value="MurJ"/>
</dbReference>
<evidence type="ECO:0000256" key="9">
    <source>
        <dbReference type="SAM" id="Phobius"/>
    </source>
</evidence>
<evidence type="ECO:0000256" key="5">
    <source>
        <dbReference type="ARBA" id="ARBA00022984"/>
    </source>
</evidence>
<feature type="transmembrane region" description="Helical" evidence="9">
    <location>
        <begin position="156"/>
        <end position="179"/>
    </location>
</feature>
<keyword evidence="3 9" id="KW-0812">Transmembrane</keyword>
<feature type="region of interest" description="Disordered" evidence="8">
    <location>
        <begin position="1135"/>
        <end position="1167"/>
    </location>
</feature>
<evidence type="ECO:0000313" key="10">
    <source>
        <dbReference type="EMBL" id="KFI77166.1"/>
    </source>
</evidence>
<dbReference type="PANTHER" id="PTHR47019">
    <property type="entry name" value="LIPID II FLIPPASE MURJ"/>
    <property type="match status" value="1"/>
</dbReference>
<feature type="region of interest" description="Disordered" evidence="8">
    <location>
        <begin position="550"/>
        <end position="620"/>
    </location>
</feature>
<keyword evidence="11" id="KW-1185">Reference proteome</keyword>
<feature type="compositionally biased region" description="Polar residues" evidence="8">
    <location>
        <begin position="1211"/>
        <end position="1221"/>
    </location>
</feature>
<dbReference type="GO" id="GO:0008360">
    <property type="term" value="P:regulation of cell shape"/>
    <property type="evidence" value="ECO:0007669"/>
    <property type="project" value="UniProtKB-KW"/>
</dbReference>
<dbReference type="STRING" id="1437603.GCA_000771525_00398"/>
<dbReference type="GO" id="GO:0005886">
    <property type="term" value="C:plasma membrane"/>
    <property type="evidence" value="ECO:0007669"/>
    <property type="project" value="UniProtKB-SubCell"/>
</dbReference>
<sequence length="1392" mass="148778">MSSSVGRNSLIMATGTAASRLTGQIRTILLAAAVGTTGLAANAYQAGAMIPQVVFTLVSGGIFNAVLVPQIVRTFKQEGAERKLNKLITFAVTLLLGMTLLMSAASPLLTRLYTDSGPDMTALTNAFTLWCMPQILFYGLYTVIGQILAASNRFGMYAWSSVGANIVSSIGFVAFIVLFGKADQQPLSFWTESRLALTAGAWTLGVAFQALILFLPLSRIGIRYRPVWGIKGIGLRSMGPVAAWSLGIVGVDQLTSIVNTRVINSAPAVAKALLGLSEFRVAGNATYQNAYTLYILPYSLIAVSVATAIFPKISRAIADHDLDTARFDLSDALRSVGLLMCFFTVAFIVMPTPITLALLPSISMHEARLIAGPLVMLAISLPMASAYLIIQRTFYAFEDGVRPFLFILLQAGLQVIVLVIGQRFISPIHWVDLLGASITIAYLIAFPVLVWMLRRRFGGRMDGRRILMSYAKSAIATAAALVGGLWMRIPAYALVGGLDQAQTMSRRWLGALTVCVVLTATITILYVGVLWLLRTDELVALMQKVTHRVRPRRTNLPPHHTGGETLPSAAASLAPQGDEDGQPALSPVASTEVSELPITSVPDRTATVTGVAQPPTIPAGPRPEAVIDAAARPDPAVVASAIPMDRISGTSHTPIHGARHGVEGTMKPELGEIVINRYTLMTLIREEPGLQAWRAHDRVLSQDCQLFLVNDADALPQINDVASALVLSRNTNVTEVLQLRRHEGTMVIVTGLDHGDSLSAYLEHHIRPLEHEAIRSILGQSARTMQQLLLKGLRTPALSTDTLRLTAHGVELADIPISPLLAERSGAKPGIGTEQLAIRQLSSVLYAMLTNTPSTQRLEYAMADLPIDTPDELRLLCRRGLELEDDGQPAVPMVTLAEFTALLGEWTPFDRLRDRDFIQGLDDQGRPSIAFAQVGKNSDASQNTPVTPFDLDDTLLSTEAELTAREAAQAAGIAATDGDTTDANAAGANAAGAATPGTAEANGIRSGLGASRAQIASWWERRKAENGQNDDDTSSDLGFRDIAAAEMAVIMSPTVPSNDDDLPFPEFPSMNATPAGADATGPAVFDFNTPHAATQPHAAPVAAPEAVEATGRIPVIDRSGRVVRPGEESLRALKAEQAQRDATLPPSFTPRPHESDGDYHGSDGQSTSTAPLFGGTMTKIIAIAVVAVVLVAALTLALRGLTNHGGGAGQNGTSQWPNANLDNVPFGDQTQNTTTDTKKTAKPTASPSATDKHEQASPSPSKPTVMTADKHSKKVPAPRVPTNTTPFDIDKQDFLTNPGGQRGYGYHMHLSQPQDVYRFVVKIRSSGGKGYLRANTTGDPNQGEQVAEFGFDASGTTDVKLSKTIKAQDFVLWVPVDSLPNNQLYINSVQFF</sequence>
<comment type="caution">
    <text evidence="10">The sequence shown here is derived from an EMBL/GenBank/DDBJ whole genome shotgun (WGS) entry which is preliminary data.</text>
</comment>
<feature type="transmembrane region" description="Helical" evidence="9">
    <location>
        <begin position="433"/>
        <end position="453"/>
    </location>
</feature>
<evidence type="ECO:0000256" key="6">
    <source>
        <dbReference type="ARBA" id="ARBA00022989"/>
    </source>
</evidence>
<gene>
    <name evidence="10" type="ORF">BMON_1263</name>
</gene>
<keyword evidence="2" id="KW-1003">Cell membrane</keyword>